<reference evidence="2 3" key="1">
    <citation type="submission" date="2024-02" db="EMBL/GenBank/DDBJ databases">
        <authorList>
            <person name="Chen Y."/>
            <person name="Shah S."/>
            <person name="Dougan E. K."/>
            <person name="Thang M."/>
            <person name="Chan C."/>
        </authorList>
    </citation>
    <scope>NUCLEOTIDE SEQUENCE [LARGE SCALE GENOMIC DNA]</scope>
</reference>
<proteinExistence type="predicted"/>
<evidence type="ECO:0000256" key="1">
    <source>
        <dbReference type="SAM" id="MobiDB-lite"/>
    </source>
</evidence>
<gene>
    <name evidence="2" type="ORF">CCMP2556_LOCUS32785</name>
</gene>
<evidence type="ECO:0000313" key="2">
    <source>
        <dbReference type="EMBL" id="CAK9066735.1"/>
    </source>
</evidence>
<comment type="caution">
    <text evidence="2">The sequence shown here is derived from an EMBL/GenBank/DDBJ whole genome shotgun (WGS) entry which is preliminary data.</text>
</comment>
<sequence>MLVELLPLAQTSRLDFGTQTDSHETELRPERDRAELRPPGDRRAKREARASDGVTAPGPVSCAESLMEQLRKSKKRGGELQAARELAREEFLTCRSELQECQATLRRQVVRSDGSEPTYESREARGSLRSSEKESDVTTSLMDSKDTAPIGEEFTLRPPEWKGAPGQARLSQCFGTLRKLHHELSKELQSRSKSQGKPEDVWETRPKGSC</sequence>
<feature type="region of interest" description="Disordered" evidence="1">
    <location>
        <begin position="109"/>
        <end position="168"/>
    </location>
</feature>
<name>A0ABP0NSG8_9DINO</name>
<feature type="compositionally biased region" description="Basic and acidic residues" evidence="1">
    <location>
        <begin position="119"/>
        <end position="136"/>
    </location>
</feature>
<dbReference type="Proteomes" id="UP001642484">
    <property type="component" value="Unassembled WGS sequence"/>
</dbReference>
<feature type="region of interest" description="Disordered" evidence="1">
    <location>
        <begin position="14"/>
        <end position="62"/>
    </location>
</feature>
<accession>A0ABP0NSG8</accession>
<protein>
    <submittedName>
        <fullName evidence="2">Uncharacterized protein</fullName>
    </submittedName>
</protein>
<evidence type="ECO:0000313" key="3">
    <source>
        <dbReference type="Proteomes" id="UP001642484"/>
    </source>
</evidence>
<organism evidence="2 3">
    <name type="scientific">Durusdinium trenchii</name>
    <dbReference type="NCBI Taxonomy" id="1381693"/>
    <lineage>
        <taxon>Eukaryota</taxon>
        <taxon>Sar</taxon>
        <taxon>Alveolata</taxon>
        <taxon>Dinophyceae</taxon>
        <taxon>Suessiales</taxon>
        <taxon>Symbiodiniaceae</taxon>
        <taxon>Durusdinium</taxon>
    </lineage>
</organism>
<dbReference type="EMBL" id="CAXAMN010022139">
    <property type="protein sequence ID" value="CAK9066735.1"/>
    <property type="molecule type" value="Genomic_DNA"/>
</dbReference>
<keyword evidence="3" id="KW-1185">Reference proteome</keyword>
<feature type="region of interest" description="Disordered" evidence="1">
    <location>
        <begin position="185"/>
        <end position="210"/>
    </location>
</feature>
<feature type="compositionally biased region" description="Basic and acidic residues" evidence="1">
    <location>
        <begin position="21"/>
        <end position="50"/>
    </location>
</feature>